<dbReference type="InterPro" id="IPR055156">
    <property type="entry name" value="HutF-like_N"/>
</dbReference>
<organism evidence="7 8">
    <name type="scientific">Pelagibacterium nitratireducens</name>
    <dbReference type="NCBI Taxonomy" id="1046114"/>
    <lineage>
        <taxon>Bacteria</taxon>
        <taxon>Pseudomonadati</taxon>
        <taxon>Pseudomonadota</taxon>
        <taxon>Alphaproteobacteria</taxon>
        <taxon>Hyphomicrobiales</taxon>
        <taxon>Devosiaceae</taxon>
        <taxon>Pelagibacterium</taxon>
    </lineage>
</organism>
<proteinExistence type="predicted"/>
<dbReference type="Gene3D" id="2.30.40.10">
    <property type="entry name" value="Urease, subunit C, domain 1"/>
    <property type="match status" value="1"/>
</dbReference>
<evidence type="ECO:0000259" key="6">
    <source>
        <dbReference type="Pfam" id="PF22429"/>
    </source>
</evidence>
<dbReference type="InterPro" id="IPR006680">
    <property type="entry name" value="Amidohydro-rel"/>
</dbReference>
<dbReference type="InterPro" id="IPR011059">
    <property type="entry name" value="Metal-dep_hydrolase_composite"/>
</dbReference>
<dbReference type="Pfam" id="PF22429">
    <property type="entry name" value="HutF_N"/>
    <property type="match status" value="1"/>
</dbReference>
<reference evidence="7 8" key="1">
    <citation type="submission" date="2024-02" db="EMBL/GenBank/DDBJ databases">
        <title>Complete genome sequence of Pelagibacterium nitratireducens ZH15.</title>
        <authorList>
            <person name="Zhao L.H."/>
        </authorList>
    </citation>
    <scope>NUCLEOTIDE SEQUENCE [LARGE SCALE GENOMIC DNA]</scope>
    <source>
        <strain evidence="7 8">ZH15</strain>
    </source>
</reference>
<evidence type="ECO:0000313" key="7">
    <source>
        <dbReference type="EMBL" id="WWT33317.1"/>
    </source>
</evidence>
<comment type="cofactor">
    <cofactor evidence="1">
        <name>Zn(2+)</name>
        <dbReference type="ChEBI" id="CHEBI:29105"/>
    </cofactor>
</comment>
<gene>
    <name evidence="7" type="ORF">V6617_02295</name>
</gene>
<evidence type="ECO:0000256" key="1">
    <source>
        <dbReference type="ARBA" id="ARBA00001947"/>
    </source>
</evidence>
<dbReference type="SUPFAM" id="SSF51338">
    <property type="entry name" value="Composite domain of metallo-dependent hydrolases"/>
    <property type="match status" value="1"/>
</dbReference>
<feature type="domain" description="Formimidoylglutamate deiminase N-terminal" evidence="6">
    <location>
        <begin position="3"/>
        <end position="44"/>
    </location>
</feature>
<dbReference type="NCBIfam" id="TIGR02022">
    <property type="entry name" value="hutF"/>
    <property type="match status" value="1"/>
</dbReference>
<dbReference type="GO" id="GO:0050416">
    <property type="term" value="F:formimidoylglutamate deiminase activity"/>
    <property type="evidence" value="ECO:0007669"/>
    <property type="project" value="UniProtKB-EC"/>
</dbReference>
<dbReference type="PANTHER" id="PTHR11271:SF48">
    <property type="entry name" value="AMIDOHYDROLASE-RELATED DOMAIN-CONTAINING PROTEIN"/>
    <property type="match status" value="1"/>
</dbReference>
<keyword evidence="4" id="KW-0862">Zinc</keyword>
<protein>
    <submittedName>
        <fullName evidence="7">Formimidoylglutamate deiminase</fullName>
        <ecNumber evidence="7">3.5.3.13</ecNumber>
    </submittedName>
</protein>
<dbReference type="Gene3D" id="3.20.20.140">
    <property type="entry name" value="Metal-dependent hydrolases"/>
    <property type="match status" value="1"/>
</dbReference>
<dbReference type="InterPro" id="IPR051607">
    <property type="entry name" value="Metallo-dep_hydrolases"/>
</dbReference>
<dbReference type="Pfam" id="PF01979">
    <property type="entry name" value="Amidohydro_1"/>
    <property type="match status" value="1"/>
</dbReference>
<dbReference type="SUPFAM" id="SSF51556">
    <property type="entry name" value="Metallo-dependent hydrolases"/>
    <property type="match status" value="1"/>
</dbReference>
<keyword evidence="8" id="KW-1185">Reference proteome</keyword>
<dbReference type="Proteomes" id="UP001369958">
    <property type="component" value="Chromosome"/>
</dbReference>
<name>A0ABZ2I0K7_9HYPH</name>
<dbReference type="NCBIfam" id="NF006684">
    <property type="entry name" value="PRK09229.1-5"/>
    <property type="match status" value="1"/>
</dbReference>
<dbReference type="PANTHER" id="PTHR11271">
    <property type="entry name" value="GUANINE DEAMINASE"/>
    <property type="match status" value="1"/>
</dbReference>
<dbReference type="RefSeq" id="WP_338608822.1">
    <property type="nucleotide sequence ID" value="NZ_CP146275.1"/>
</dbReference>
<dbReference type="InterPro" id="IPR010252">
    <property type="entry name" value="HutF"/>
</dbReference>
<keyword evidence="2" id="KW-0479">Metal-binding</keyword>
<dbReference type="EMBL" id="CP146275">
    <property type="protein sequence ID" value="WWT33317.1"/>
    <property type="molecule type" value="Genomic_DNA"/>
</dbReference>
<accession>A0ABZ2I0K7</accession>
<evidence type="ECO:0000256" key="4">
    <source>
        <dbReference type="ARBA" id="ARBA00022833"/>
    </source>
</evidence>
<sequence>MKSLWTEQALLSDGWTDSVRVGISDTGLIASVEAGVPPAPTDRRLGALLPAPVNLHSHAFQRAMAGMTERRGPAARDTFWTWRHLMFRFLEALTPEDVEAIAAFVQMEMLESGYASVAEFHYVHHQPDGTPYADIGELSGRIAAAAQATGIGLTLLPVLYQYAGCNRAPLARGQVRFGNTPERFAKLHERAGTIMSALPSDASLGVAPHSLRAVGPEGLDATIAMAAGRPHHMHLAEQVGEVDEVRAVYGRRPVEWLLDNHGVDESWCLIHCTQMTQDETLRLAQTGAVAGLCPITESSLGDGIFNGTDYLGAGGRFGVGSDSNIRIALSEELRTLEYSQRLRDGLRAVLATERESTGRVLFAGTVRGGAQAVQRQSGAIASGNWADLLALDTTATDLANHRGDALLDSFVFAGDDRMVADVWSAGRHLVHKGHHIDRDRIVGRYRKTMSSLKDRL</sequence>
<keyword evidence="3 7" id="KW-0378">Hydrolase</keyword>
<evidence type="ECO:0000259" key="5">
    <source>
        <dbReference type="Pfam" id="PF01979"/>
    </source>
</evidence>
<dbReference type="InterPro" id="IPR032466">
    <property type="entry name" value="Metal_Hydrolase"/>
</dbReference>
<feature type="domain" description="Amidohydrolase-related" evidence="5">
    <location>
        <begin position="48"/>
        <end position="427"/>
    </location>
</feature>
<evidence type="ECO:0000256" key="2">
    <source>
        <dbReference type="ARBA" id="ARBA00022723"/>
    </source>
</evidence>
<dbReference type="EC" id="3.5.3.13" evidence="7"/>
<evidence type="ECO:0000256" key="3">
    <source>
        <dbReference type="ARBA" id="ARBA00022801"/>
    </source>
</evidence>
<evidence type="ECO:0000313" key="8">
    <source>
        <dbReference type="Proteomes" id="UP001369958"/>
    </source>
</evidence>